<dbReference type="GO" id="GO:0006351">
    <property type="term" value="P:DNA-templated transcription"/>
    <property type="evidence" value="ECO:0007669"/>
    <property type="project" value="TreeGrafter"/>
</dbReference>
<evidence type="ECO:0000313" key="4">
    <source>
        <dbReference type="Proteomes" id="UP000183144"/>
    </source>
</evidence>
<feature type="domain" description="Transcriptional repressor PaaX-like C-terminal" evidence="1">
    <location>
        <begin position="205"/>
        <end position="239"/>
    </location>
</feature>
<dbReference type="Pfam" id="PF20803">
    <property type="entry name" value="PaaX_M"/>
    <property type="match status" value="1"/>
</dbReference>
<evidence type="ECO:0000259" key="1">
    <source>
        <dbReference type="Pfam" id="PF08223"/>
    </source>
</evidence>
<comment type="caution">
    <text evidence="3">The sequence shown here is derived from an EMBL/GenBank/DDBJ whole genome shotgun (WGS) entry which is preliminary data.</text>
</comment>
<evidence type="ECO:0000313" key="3">
    <source>
        <dbReference type="EMBL" id="OIN88146.1"/>
    </source>
</evidence>
<dbReference type="Proteomes" id="UP000183144">
    <property type="component" value="Unassembled WGS sequence"/>
</dbReference>
<dbReference type="PANTHER" id="PTHR30319">
    <property type="entry name" value="PHENYLACETIC ACID REGULATOR-RELATED TRANSCRIPTIONAL REPRESSOR"/>
    <property type="match status" value="1"/>
</dbReference>
<protein>
    <submittedName>
        <fullName evidence="3">Uncharacterized protein</fullName>
    </submittedName>
</protein>
<accession>A0A1J4RNZ2</accession>
<gene>
    <name evidence="3" type="ORF">AUJ59_04455</name>
</gene>
<dbReference type="PANTHER" id="PTHR30319:SF1">
    <property type="entry name" value="TRANSCRIPTIONAL REPRESSOR PAAX"/>
    <property type="match status" value="1"/>
</dbReference>
<dbReference type="InterPro" id="IPR013225">
    <property type="entry name" value="PaaX_C"/>
</dbReference>
<name>A0A1J4RNZ2_9BACT</name>
<evidence type="ECO:0000259" key="2">
    <source>
        <dbReference type="Pfam" id="PF20803"/>
    </source>
</evidence>
<dbReference type="Gene3D" id="1.20.58.1460">
    <property type="match status" value="1"/>
</dbReference>
<feature type="domain" description="Transcriptional repressor PaaX-like central Cas2-like" evidence="2">
    <location>
        <begin position="97"/>
        <end position="177"/>
    </location>
</feature>
<dbReference type="STRING" id="1805034.AUJ59_04455"/>
<reference evidence="3 4" key="1">
    <citation type="journal article" date="2016" name="Environ. Microbiol.">
        <title>Genomic resolution of a cold subsurface aquifer community provides metabolic insights for novel microbes adapted to high CO concentrations.</title>
        <authorList>
            <person name="Probst A.J."/>
            <person name="Castelle C.J."/>
            <person name="Singh A."/>
            <person name="Brown C.T."/>
            <person name="Anantharaman K."/>
            <person name="Sharon I."/>
            <person name="Hug L.A."/>
            <person name="Burstein D."/>
            <person name="Emerson J.B."/>
            <person name="Thomas B.C."/>
            <person name="Banfield J.F."/>
        </authorList>
    </citation>
    <scope>NUCLEOTIDE SEQUENCE [LARGE SCALE GENOMIC DNA]</scope>
    <source>
        <strain evidence="3">CG1_02_47_37</strain>
    </source>
</reference>
<organism evidence="3 4">
    <name type="scientific">Candidatus Beckwithbacteria bacterium CG1_02_47_37</name>
    <dbReference type="NCBI Taxonomy" id="1805034"/>
    <lineage>
        <taxon>Bacteria</taxon>
        <taxon>Candidatus Beckwithiibacteriota</taxon>
    </lineage>
</organism>
<proteinExistence type="predicted"/>
<dbReference type="InterPro" id="IPR048846">
    <property type="entry name" value="PaaX-like_central"/>
</dbReference>
<sequence length="250" mass="29346">MAKKFTLIDKILVGVYLVDKVLDATLGASQRAYDYRQLPPFTPWGYKGSWWHQNIYRLLKTGYLAKEIIKGEPVLTITRGGKQKLARRFSYFKMREKGWDGSWRLVIFDISEKQRFLRERLRTKLKELGFGCWQKSIYISPFDLEEDMKEFLDAEKLTGKAYVLTARHRLLGDARALADQVWDLTRINFNYLDISEKLERPNFKLTKVYQQYLNVLSIDPCLPGELLPDNWCGEKLREKLTHHFQATIGG</sequence>
<dbReference type="AlphaFoldDB" id="A0A1J4RNZ2"/>
<dbReference type="EMBL" id="MNUI01000083">
    <property type="protein sequence ID" value="OIN88146.1"/>
    <property type="molecule type" value="Genomic_DNA"/>
</dbReference>
<dbReference type="Gene3D" id="3.30.70.2650">
    <property type="match status" value="1"/>
</dbReference>
<dbReference type="Pfam" id="PF08223">
    <property type="entry name" value="PaaX_C"/>
    <property type="match status" value="1"/>
</dbReference>